<dbReference type="Proteomes" id="UP000198382">
    <property type="component" value="Unassembled WGS sequence"/>
</dbReference>
<dbReference type="RefSeq" id="WP_074658959.1">
    <property type="nucleotide sequence ID" value="NZ_MUGV01000018.1"/>
</dbReference>
<feature type="transmembrane region" description="Helical" evidence="1">
    <location>
        <begin position="61"/>
        <end position="81"/>
    </location>
</feature>
<organism evidence="2 3">
    <name type="scientific">Flavobacterium frigidimaris</name>
    <dbReference type="NCBI Taxonomy" id="262320"/>
    <lineage>
        <taxon>Bacteria</taxon>
        <taxon>Pseudomonadati</taxon>
        <taxon>Bacteroidota</taxon>
        <taxon>Flavobacteriia</taxon>
        <taxon>Flavobacteriales</taxon>
        <taxon>Flavobacteriaceae</taxon>
        <taxon>Flavobacterium</taxon>
    </lineage>
</organism>
<dbReference type="EMBL" id="MUGV01000018">
    <property type="protein sequence ID" value="OXA79129.1"/>
    <property type="molecule type" value="Genomic_DNA"/>
</dbReference>
<evidence type="ECO:0000313" key="3">
    <source>
        <dbReference type="Proteomes" id="UP000198382"/>
    </source>
</evidence>
<name>A0ABX4BQE3_FLAFR</name>
<feature type="transmembrane region" description="Helical" evidence="1">
    <location>
        <begin position="120"/>
        <end position="137"/>
    </location>
</feature>
<feature type="transmembrane region" description="Helical" evidence="1">
    <location>
        <begin position="93"/>
        <end position="114"/>
    </location>
</feature>
<feature type="transmembrane region" description="Helical" evidence="1">
    <location>
        <begin position="7"/>
        <end position="24"/>
    </location>
</feature>
<evidence type="ECO:0008006" key="4">
    <source>
        <dbReference type="Google" id="ProtNLM"/>
    </source>
</evidence>
<keyword evidence="1" id="KW-0472">Membrane</keyword>
<protein>
    <recommendedName>
        <fullName evidence="4">VanZ like family protein</fullName>
    </recommendedName>
</protein>
<accession>A0ABX4BQE3</accession>
<gene>
    <name evidence="2" type="ORF">B0A65_11320</name>
</gene>
<comment type="caution">
    <text evidence="2">The sequence shown here is derived from an EMBL/GenBank/DDBJ whole genome shotgun (WGS) entry which is preliminary data.</text>
</comment>
<proteinExistence type="predicted"/>
<reference evidence="2 3" key="1">
    <citation type="submission" date="2016-11" db="EMBL/GenBank/DDBJ databases">
        <title>Whole genomes of Flavobacteriaceae.</title>
        <authorList>
            <person name="Stine C."/>
            <person name="Li C."/>
            <person name="Tadesse D."/>
        </authorList>
    </citation>
    <scope>NUCLEOTIDE SEQUENCE [LARGE SCALE GENOMIC DNA]</scope>
    <source>
        <strain evidence="2 3">DSM 15937</strain>
    </source>
</reference>
<sequence length="148" mass="17454">MKVKQLYIGHIFTLCSGSLIYILFRTPSLRMFFWFEKLHFLDFIKSLRSFTITNVNNFPDFVLYSLPDGLWVFSYVSFILYQWENKIKSENLVWIFIIPIISITSELGQIIKIVPGTFDITDLLMYSLGTLLPFLIYHKSITINLKHV</sequence>
<evidence type="ECO:0000313" key="2">
    <source>
        <dbReference type="EMBL" id="OXA79129.1"/>
    </source>
</evidence>
<keyword evidence="1" id="KW-1133">Transmembrane helix</keyword>
<keyword evidence="3" id="KW-1185">Reference proteome</keyword>
<keyword evidence="1" id="KW-0812">Transmembrane</keyword>
<evidence type="ECO:0000256" key="1">
    <source>
        <dbReference type="SAM" id="Phobius"/>
    </source>
</evidence>